<dbReference type="Proteomes" id="UP001152562">
    <property type="component" value="Unassembled WGS sequence"/>
</dbReference>
<gene>
    <name evidence="2" type="ORF">PIBRA_LOCUS3202</name>
</gene>
<comment type="caution">
    <text evidence="2">The sequence shown here is derived from an EMBL/GenBank/DDBJ whole genome shotgun (WGS) entry which is preliminary data.</text>
</comment>
<accession>A0A9P0TBQ3</accession>
<dbReference type="EMBL" id="CALOZG010000004">
    <property type="protein sequence ID" value="CAH4011958.1"/>
    <property type="molecule type" value="Genomic_DNA"/>
</dbReference>
<keyword evidence="3" id="KW-1185">Reference proteome</keyword>
<evidence type="ECO:0000313" key="2">
    <source>
        <dbReference type="EMBL" id="CAH4011958.1"/>
    </source>
</evidence>
<evidence type="ECO:0000313" key="3">
    <source>
        <dbReference type="Proteomes" id="UP001152562"/>
    </source>
</evidence>
<proteinExistence type="predicted"/>
<reference evidence="2" key="1">
    <citation type="submission" date="2022-05" db="EMBL/GenBank/DDBJ databases">
        <authorList>
            <person name="Okamura Y."/>
        </authorList>
    </citation>
    <scope>NUCLEOTIDE SEQUENCE</scope>
</reference>
<feature type="region of interest" description="Disordered" evidence="1">
    <location>
        <begin position="51"/>
        <end position="92"/>
    </location>
</feature>
<name>A0A9P0TBQ3_PIEBR</name>
<organism evidence="2 3">
    <name type="scientific">Pieris brassicae</name>
    <name type="common">White butterfly</name>
    <name type="synonym">Large white butterfly</name>
    <dbReference type="NCBI Taxonomy" id="7116"/>
    <lineage>
        <taxon>Eukaryota</taxon>
        <taxon>Metazoa</taxon>
        <taxon>Ecdysozoa</taxon>
        <taxon>Arthropoda</taxon>
        <taxon>Hexapoda</taxon>
        <taxon>Insecta</taxon>
        <taxon>Pterygota</taxon>
        <taxon>Neoptera</taxon>
        <taxon>Endopterygota</taxon>
        <taxon>Lepidoptera</taxon>
        <taxon>Glossata</taxon>
        <taxon>Ditrysia</taxon>
        <taxon>Papilionoidea</taxon>
        <taxon>Pieridae</taxon>
        <taxon>Pierinae</taxon>
        <taxon>Pieris</taxon>
    </lineage>
</organism>
<evidence type="ECO:0000256" key="1">
    <source>
        <dbReference type="SAM" id="MobiDB-lite"/>
    </source>
</evidence>
<dbReference type="AlphaFoldDB" id="A0A9P0TBQ3"/>
<sequence>MNQNISAIKLQTPLTPQLRLCEKSIRPRLKKKPTNKHANMHVTCCKFEKDSTSANQTPASAHVAPQLAVERGAKGRLTISPLNTTERRKAPH</sequence>
<protein>
    <submittedName>
        <fullName evidence="2">Uncharacterized protein</fullName>
    </submittedName>
</protein>